<keyword evidence="4" id="KW-0175">Coiled coil</keyword>
<dbReference type="SMART" id="SM00028">
    <property type="entry name" value="TPR"/>
    <property type="match status" value="3"/>
</dbReference>
<evidence type="ECO:0000313" key="6">
    <source>
        <dbReference type="EMBL" id="MBW0502075.1"/>
    </source>
</evidence>
<dbReference type="Gene3D" id="1.20.1280.50">
    <property type="match status" value="1"/>
</dbReference>
<dbReference type="InterPro" id="IPR001810">
    <property type="entry name" value="F-box_dom"/>
</dbReference>
<dbReference type="GO" id="GO:0051879">
    <property type="term" value="F:Hsp90 protein binding"/>
    <property type="evidence" value="ECO:0007669"/>
    <property type="project" value="TreeGrafter"/>
</dbReference>
<dbReference type="InterPro" id="IPR036047">
    <property type="entry name" value="F-box-like_dom_sf"/>
</dbReference>
<evidence type="ECO:0000256" key="4">
    <source>
        <dbReference type="SAM" id="Coils"/>
    </source>
</evidence>
<feature type="repeat" description="TPR" evidence="3">
    <location>
        <begin position="11"/>
        <end position="44"/>
    </location>
</feature>
<dbReference type="PANTHER" id="PTHR22904:SF523">
    <property type="entry name" value="STRESS-INDUCED-PHOSPHOPROTEIN 1"/>
    <property type="match status" value="1"/>
</dbReference>
<protein>
    <recommendedName>
        <fullName evidence="5">F-box domain-containing protein</fullName>
    </recommendedName>
</protein>
<dbReference type="SUPFAM" id="SSF52047">
    <property type="entry name" value="RNI-like"/>
    <property type="match status" value="1"/>
</dbReference>
<dbReference type="SUPFAM" id="SSF48452">
    <property type="entry name" value="TPR-like"/>
    <property type="match status" value="1"/>
</dbReference>
<accession>A0A9Q3HHH4</accession>
<reference evidence="6" key="1">
    <citation type="submission" date="2021-03" db="EMBL/GenBank/DDBJ databases">
        <title>Draft genome sequence of rust myrtle Austropuccinia psidii MF-1, a brazilian biotype.</title>
        <authorList>
            <person name="Quecine M.C."/>
            <person name="Pachon D.M.R."/>
            <person name="Bonatelli M.L."/>
            <person name="Correr F.H."/>
            <person name="Franceschini L.M."/>
            <person name="Leite T.F."/>
            <person name="Margarido G.R.A."/>
            <person name="Almeida C.A."/>
            <person name="Ferrarezi J.A."/>
            <person name="Labate C.A."/>
        </authorList>
    </citation>
    <scope>NUCLEOTIDE SEQUENCE</scope>
    <source>
        <strain evidence="6">MF-1</strain>
    </source>
</reference>
<name>A0A9Q3HHH4_9BASI</name>
<evidence type="ECO:0000259" key="5">
    <source>
        <dbReference type="PROSITE" id="PS50181"/>
    </source>
</evidence>
<dbReference type="Gene3D" id="1.25.40.10">
    <property type="entry name" value="Tetratricopeptide repeat domain"/>
    <property type="match status" value="1"/>
</dbReference>
<dbReference type="PROSITE" id="PS50005">
    <property type="entry name" value="TPR"/>
    <property type="match status" value="1"/>
</dbReference>
<dbReference type="Proteomes" id="UP000765509">
    <property type="component" value="Unassembled WGS sequence"/>
</dbReference>
<evidence type="ECO:0000256" key="2">
    <source>
        <dbReference type="ARBA" id="ARBA00022803"/>
    </source>
</evidence>
<organism evidence="6 7">
    <name type="scientific">Austropuccinia psidii MF-1</name>
    <dbReference type="NCBI Taxonomy" id="1389203"/>
    <lineage>
        <taxon>Eukaryota</taxon>
        <taxon>Fungi</taxon>
        <taxon>Dikarya</taxon>
        <taxon>Basidiomycota</taxon>
        <taxon>Pucciniomycotina</taxon>
        <taxon>Pucciniomycetes</taxon>
        <taxon>Pucciniales</taxon>
        <taxon>Sphaerophragmiaceae</taxon>
        <taxon>Austropuccinia</taxon>
    </lineage>
</organism>
<dbReference type="Gene3D" id="3.80.10.10">
    <property type="entry name" value="Ribonuclease Inhibitor"/>
    <property type="match status" value="1"/>
</dbReference>
<dbReference type="InterPro" id="IPR032675">
    <property type="entry name" value="LRR_dom_sf"/>
</dbReference>
<dbReference type="PANTHER" id="PTHR22904">
    <property type="entry name" value="TPR REPEAT CONTAINING PROTEIN"/>
    <property type="match status" value="1"/>
</dbReference>
<evidence type="ECO:0000313" key="7">
    <source>
        <dbReference type="Proteomes" id="UP000765509"/>
    </source>
</evidence>
<keyword evidence="1" id="KW-0677">Repeat</keyword>
<dbReference type="InterPro" id="IPR011990">
    <property type="entry name" value="TPR-like_helical_dom_sf"/>
</dbReference>
<gene>
    <name evidence="6" type="ORF">O181_041790</name>
</gene>
<dbReference type="OrthoDB" id="2423701at2759"/>
<keyword evidence="2 3" id="KW-0802">TPR repeat</keyword>
<evidence type="ECO:0000256" key="3">
    <source>
        <dbReference type="PROSITE-ProRule" id="PRU00339"/>
    </source>
</evidence>
<dbReference type="SUPFAM" id="SSF81383">
    <property type="entry name" value="F-box domain"/>
    <property type="match status" value="1"/>
</dbReference>
<dbReference type="SMART" id="SM00256">
    <property type="entry name" value="FBOX"/>
    <property type="match status" value="1"/>
</dbReference>
<sequence>MASQPSTTQHAVRTFKQGVTAFRAGEYLLSIQHFDQALKLLPKDQSTIQINLLDSRAAAKEKLNDLKGSLEDAKRTIDLAANSPKGYIRSARLFHKIGRLSASIKMYDLAIGKLKPNPKENHSLIETLIAELEQVRSQEKAFKSKQQKSNKSYLGALPLELFHQILSLVDVPTRFACLAVCRSWRNAISAAPHLWTSLSLARKTPEKSMAKVKYWLERLGPNHSLESFSLSIGNWSFWSSITVEKLLAFLATGSSPQFSLPAPKLRLQSIVFQITGTSHSVGFSDGVLDHLISFFYLNRSSLVDLELHVCFTLSHLDSLKSFLAHFPRLKKLVWTGTKGSIVKLNKLEQCQGYSNLQQSSVLPALESICLRHVTFYPEVDNTFQLPSLRRISILDSPMPCRYAKEDLGDTSLFPAFDFAALPQLEVLEISGKNIHHQQWNHVWRNLERFPQLRMLRLESLPHFLPHLIEVANLPRGWNPKHYYESPYIIEIGSIAPELKSLCLTEIDPAIAYKFLAIFGYQFSQLESLSVANLELDGHTEPMLISALRHLPPLVNLDLTNTRARSEVLDVVKPDRLKYLQITNCSQIVFRCLTRLVQSQVLLYLNVVGCHLISTREMIEWLNRHVQYLEWQEDSNSKQKALKQLVLDF</sequence>
<dbReference type="Pfam" id="PF12937">
    <property type="entry name" value="F-box-like"/>
    <property type="match status" value="1"/>
</dbReference>
<dbReference type="InterPro" id="IPR019734">
    <property type="entry name" value="TPR_rpt"/>
</dbReference>
<comment type="caution">
    <text evidence="6">The sequence shown here is derived from an EMBL/GenBank/DDBJ whole genome shotgun (WGS) entry which is preliminary data.</text>
</comment>
<dbReference type="AlphaFoldDB" id="A0A9Q3HHH4"/>
<feature type="coiled-coil region" evidence="4">
    <location>
        <begin position="56"/>
        <end position="83"/>
    </location>
</feature>
<dbReference type="EMBL" id="AVOT02016641">
    <property type="protein sequence ID" value="MBW0502075.1"/>
    <property type="molecule type" value="Genomic_DNA"/>
</dbReference>
<proteinExistence type="predicted"/>
<evidence type="ECO:0000256" key="1">
    <source>
        <dbReference type="ARBA" id="ARBA00022737"/>
    </source>
</evidence>
<keyword evidence="7" id="KW-1185">Reference proteome</keyword>
<dbReference type="PROSITE" id="PS50181">
    <property type="entry name" value="FBOX"/>
    <property type="match status" value="1"/>
</dbReference>
<feature type="domain" description="F-box" evidence="5">
    <location>
        <begin position="151"/>
        <end position="198"/>
    </location>
</feature>